<gene>
    <name evidence="1" type="ORF">HQN85_04355</name>
</gene>
<sequence>MQQLILNEKLILSIESLGKKVRLIISELDTELACRKETIKNLERFLIEYEAKIFKGRLQLHKYNEIIEVVLKSKPIAVISSSDFKSIIDNL</sequence>
<evidence type="ECO:0000313" key="2">
    <source>
        <dbReference type="Proteomes" id="UP000762110"/>
    </source>
</evidence>
<proteinExistence type="predicted"/>
<dbReference type="Proteomes" id="UP000762110">
    <property type="component" value="Unassembled WGS sequence"/>
</dbReference>
<comment type="caution">
    <text evidence="1">The sequence shown here is derived from an EMBL/GenBank/DDBJ whole genome shotgun (WGS) entry which is preliminary data.</text>
</comment>
<protein>
    <submittedName>
        <fullName evidence="1">Uncharacterized protein</fullName>
    </submittedName>
</protein>
<dbReference type="EMBL" id="JABMKV010000001">
    <property type="protein sequence ID" value="NQX30941.1"/>
    <property type="molecule type" value="Genomic_DNA"/>
</dbReference>
<organism evidence="1 2">
    <name type="scientific">Pedobacter boryungensis</name>
    <dbReference type="NCBI Taxonomy" id="869962"/>
    <lineage>
        <taxon>Bacteria</taxon>
        <taxon>Pseudomonadati</taxon>
        <taxon>Bacteroidota</taxon>
        <taxon>Sphingobacteriia</taxon>
        <taxon>Sphingobacteriales</taxon>
        <taxon>Sphingobacteriaceae</taxon>
        <taxon>Pedobacter</taxon>
    </lineage>
</organism>
<evidence type="ECO:0000313" key="1">
    <source>
        <dbReference type="EMBL" id="NQX30941.1"/>
    </source>
</evidence>
<accession>A0ABX2DD84</accession>
<dbReference type="RefSeq" id="WP_173269164.1">
    <property type="nucleotide sequence ID" value="NZ_JABMKV010000001.1"/>
</dbReference>
<reference evidence="1 2" key="1">
    <citation type="submission" date="2020-05" db="EMBL/GenBank/DDBJ databases">
        <title>Description of Pedobacter foliorum sp. nov.</title>
        <authorList>
            <person name="Qi S."/>
            <person name="Carlier A."/>
            <person name="Cnockaert M."/>
            <person name="Vandamme P."/>
        </authorList>
    </citation>
    <scope>NUCLEOTIDE SEQUENCE [LARGE SCALE GENOMIC DNA]</scope>
    <source>
        <strain evidence="1 2">LMG 31300</strain>
    </source>
</reference>
<keyword evidence="2" id="KW-1185">Reference proteome</keyword>
<name>A0ABX2DD84_9SPHI</name>